<dbReference type="Gene3D" id="3.30.420.10">
    <property type="entry name" value="Ribonuclease H-like superfamily/Ribonuclease H"/>
    <property type="match status" value="1"/>
</dbReference>
<keyword evidence="10" id="KW-0460">Magnesium</keyword>
<evidence type="ECO:0000256" key="2">
    <source>
        <dbReference type="ARBA" id="ARBA00022612"/>
    </source>
</evidence>
<evidence type="ECO:0000256" key="9">
    <source>
        <dbReference type="ARBA" id="ARBA00022840"/>
    </source>
</evidence>
<keyword evidence="5" id="KW-0479">Metal-binding</keyword>
<keyword evidence="14" id="KW-0917">Virion maturation</keyword>
<dbReference type="Pfam" id="PF13976">
    <property type="entry name" value="gag_pre-integrs"/>
    <property type="match status" value="1"/>
</dbReference>
<dbReference type="GO" id="GO:0046872">
    <property type="term" value="F:metal ion binding"/>
    <property type="evidence" value="ECO:0007669"/>
    <property type="project" value="UniProtKB-KW"/>
</dbReference>
<keyword evidence="4" id="KW-0540">Nuclease</keyword>
<keyword evidence="2" id="KW-1188">Viral release from host cell</keyword>
<evidence type="ECO:0000256" key="15">
    <source>
        <dbReference type="ARBA" id="ARBA00023172"/>
    </source>
</evidence>
<evidence type="ECO:0000256" key="16">
    <source>
        <dbReference type="ARBA" id="ARBA00023268"/>
    </source>
</evidence>
<evidence type="ECO:0000256" key="8">
    <source>
        <dbReference type="ARBA" id="ARBA00022801"/>
    </source>
</evidence>
<dbReference type="InterPro" id="IPR057670">
    <property type="entry name" value="SH3_retrovirus"/>
</dbReference>
<keyword evidence="11" id="KW-0229">DNA integration</keyword>
<dbReference type="OrthoDB" id="413361at2759"/>
<dbReference type="GO" id="GO:0004519">
    <property type="term" value="F:endonuclease activity"/>
    <property type="evidence" value="ECO:0007669"/>
    <property type="project" value="UniProtKB-KW"/>
</dbReference>
<protein>
    <recommendedName>
        <fullName evidence="17">Integrase catalytic domain-containing protein</fullName>
    </recommendedName>
</protein>
<evidence type="ECO:0000256" key="10">
    <source>
        <dbReference type="ARBA" id="ARBA00022842"/>
    </source>
</evidence>
<dbReference type="PROSITE" id="PS50994">
    <property type="entry name" value="INTEGRASE"/>
    <property type="match status" value="1"/>
</dbReference>
<sequence>MASRRDWFTTFEPILDKSHSIRLGDNHEVFAKGKGTVIIHAIFENEWTPHQMLNVLYVPELKKNLFSIIAATDKGVECRFKGNRVTVWKDNVLKIVGIRVNSKLNKLLQTETHFEANTTDDSLTSWHNRLAHVNIRTVQAAIKDITNVDSIEVDEFFCEGCAYGKNHRLPFKKDDKKRAELPGELIHADVCGPMSTPSVGKSRYLLMFKDDATNYTMAYFLKEKSETAMVFKQFVNEFYIDSGFKVKRIRTDNGLEFVNQFFKEITDEYEIVHETTVAYSPEQNGAIERHNRTIIELPSKTIGNISPYEKIFNKKPDLNQMHVFGSEVFVHIPKLFRSKLDSKSGKQLFVGYDEKKKAIRSEENIETKETEVTQNRYNLRPRKDKQHYACIADEPSTFKEALLSPEANKWKEAIEEKLKSLKANNTWIDVARPKDRKVIPDKWVFKRKIKPDGSIERYKPRLVVKGFNQQLGVDYTETFSPIVRFTSVRVILSLAMKMDIVHFDVKTAFLYGDLEEEIYIWGSLR</sequence>
<dbReference type="Pfam" id="PF07727">
    <property type="entry name" value="RVT_2"/>
    <property type="match status" value="1"/>
</dbReference>
<comment type="function">
    <text evidence="1">The aspartyl protease (PR) mediates the proteolytic cleavages of the Gag and Gag-Pol polyproteins after assembly of the VLP.</text>
</comment>
<keyword evidence="19" id="KW-1185">Reference proteome</keyword>
<dbReference type="InterPro" id="IPR039537">
    <property type="entry name" value="Retrotran_Ty1/copia-like"/>
</dbReference>
<keyword evidence="16" id="KW-0511">Multifunctional enzyme</keyword>
<reference evidence="18 19" key="1">
    <citation type="journal article" date="2018" name="Gigascience">
        <title>Genomes of trombidid mites reveal novel predicted allergens and laterally-transferred genes associated with secondary metabolism.</title>
        <authorList>
            <person name="Dong X."/>
            <person name="Chaisiri K."/>
            <person name="Xia D."/>
            <person name="Armstrong S.D."/>
            <person name="Fang Y."/>
            <person name="Donnelly M.J."/>
            <person name="Kadowaki T."/>
            <person name="McGarry J.W."/>
            <person name="Darby A.C."/>
            <person name="Makepeace B.L."/>
        </authorList>
    </citation>
    <scope>NUCLEOTIDE SEQUENCE [LARGE SCALE GENOMIC DNA]</scope>
    <source>
        <strain evidence="18">UoL-WK</strain>
    </source>
</reference>
<dbReference type="InterPro" id="IPR054722">
    <property type="entry name" value="PolX-like_BBD"/>
</dbReference>
<keyword evidence="9" id="KW-0067">ATP-binding</keyword>
<evidence type="ECO:0000259" key="17">
    <source>
        <dbReference type="PROSITE" id="PS50994"/>
    </source>
</evidence>
<dbReference type="GO" id="GO:0015074">
    <property type="term" value="P:DNA integration"/>
    <property type="evidence" value="ECO:0007669"/>
    <property type="project" value="UniProtKB-KW"/>
</dbReference>
<evidence type="ECO:0000256" key="13">
    <source>
        <dbReference type="ARBA" id="ARBA00022932"/>
    </source>
</evidence>
<evidence type="ECO:0000256" key="11">
    <source>
        <dbReference type="ARBA" id="ARBA00022908"/>
    </source>
</evidence>
<dbReference type="GO" id="GO:0003676">
    <property type="term" value="F:nucleic acid binding"/>
    <property type="evidence" value="ECO:0007669"/>
    <property type="project" value="InterPro"/>
</dbReference>
<keyword evidence="13" id="KW-0808">Transferase</keyword>
<dbReference type="AlphaFoldDB" id="A0A3S3NCN8"/>
<accession>A0A3S3NCN8</accession>
<evidence type="ECO:0000256" key="7">
    <source>
        <dbReference type="ARBA" id="ARBA00022759"/>
    </source>
</evidence>
<keyword evidence="13" id="KW-0239">DNA-directed DNA polymerase</keyword>
<gene>
    <name evidence="18" type="ORF">B4U79_15836</name>
</gene>
<dbReference type="GO" id="GO:0003964">
    <property type="term" value="F:RNA-directed DNA polymerase activity"/>
    <property type="evidence" value="ECO:0007669"/>
    <property type="project" value="UniProtKB-KW"/>
</dbReference>
<organism evidence="18 19">
    <name type="scientific">Dinothrombium tinctorium</name>
    <dbReference type="NCBI Taxonomy" id="1965070"/>
    <lineage>
        <taxon>Eukaryota</taxon>
        <taxon>Metazoa</taxon>
        <taxon>Ecdysozoa</taxon>
        <taxon>Arthropoda</taxon>
        <taxon>Chelicerata</taxon>
        <taxon>Arachnida</taxon>
        <taxon>Acari</taxon>
        <taxon>Acariformes</taxon>
        <taxon>Trombidiformes</taxon>
        <taxon>Prostigmata</taxon>
        <taxon>Anystina</taxon>
        <taxon>Parasitengona</taxon>
        <taxon>Trombidioidea</taxon>
        <taxon>Trombidiidae</taxon>
        <taxon>Dinothrombium</taxon>
    </lineage>
</organism>
<dbReference type="Proteomes" id="UP000285301">
    <property type="component" value="Unassembled WGS sequence"/>
</dbReference>
<feature type="non-terminal residue" evidence="18">
    <location>
        <position position="525"/>
    </location>
</feature>
<keyword evidence="12" id="KW-0695">RNA-directed DNA polymerase</keyword>
<evidence type="ECO:0000313" key="19">
    <source>
        <dbReference type="Proteomes" id="UP000285301"/>
    </source>
</evidence>
<dbReference type="STRING" id="1965070.A0A3S3NCN8"/>
<evidence type="ECO:0000256" key="5">
    <source>
        <dbReference type="ARBA" id="ARBA00022723"/>
    </source>
</evidence>
<dbReference type="InterPro" id="IPR012337">
    <property type="entry name" value="RNaseH-like_sf"/>
</dbReference>
<name>A0A3S3NCN8_9ACAR</name>
<dbReference type="InterPro" id="IPR013103">
    <property type="entry name" value="RVT_2"/>
</dbReference>
<feature type="domain" description="Integrase catalytic" evidence="17">
    <location>
        <begin position="178"/>
        <end position="296"/>
    </location>
</feature>
<evidence type="ECO:0000256" key="4">
    <source>
        <dbReference type="ARBA" id="ARBA00022722"/>
    </source>
</evidence>
<dbReference type="GO" id="GO:0005524">
    <property type="term" value="F:ATP binding"/>
    <property type="evidence" value="ECO:0007669"/>
    <property type="project" value="UniProtKB-KW"/>
</dbReference>
<dbReference type="GO" id="GO:0003887">
    <property type="term" value="F:DNA-directed DNA polymerase activity"/>
    <property type="evidence" value="ECO:0007669"/>
    <property type="project" value="UniProtKB-KW"/>
</dbReference>
<evidence type="ECO:0000256" key="1">
    <source>
        <dbReference type="ARBA" id="ARBA00002180"/>
    </source>
</evidence>
<evidence type="ECO:0000256" key="14">
    <source>
        <dbReference type="ARBA" id="ARBA00023113"/>
    </source>
</evidence>
<evidence type="ECO:0000256" key="12">
    <source>
        <dbReference type="ARBA" id="ARBA00022918"/>
    </source>
</evidence>
<dbReference type="GO" id="GO:0008233">
    <property type="term" value="F:peptidase activity"/>
    <property type="evidence" value="ECO:0007669"/>
    <property type="project" value="UniProtKB-KW"/>
</dbReference>
<evidence type="ECO:0000256" key="3">
    <source>
        <dbReference type="ARBA" id="ARBA00022670"/>
    </source>
</evidence>
<keyword evidence="6" id="KW-0547">Nucleotide-binding</keyword>
<evidence type="ECO:0000256" key="6">
    <source>
        <dbReference type="ARBA" id="ARBA00022741"/>
    </source>
</evidence>
<dbReference type="EMBL" id="NCKU01012445">
    <property type="protein sequence ID" value="RWS00084.1"/>
    <property type="molecule type" value="Genomic_DNA"/>
</dbReference>
<dbReference type="Pfam" id="PF25597">
    <property type="entry name" value="SH3_retrovirus"/>
    <property type="match status" value="1"/>
</dbReference>
<keyword evidence="13" id="KW-0548">Nucleotidyltransferase</keyword>
<dbReference type="PANTHER" id="PTHR42648">
    <property type="entry name" value="TRANSPOSASE, PUTATIVE-RELATED"/>
    <property type="match status" value="1"/>
</dbReference>
<keyword evidence="8" id="KW-0378">Hydrolase</keyword>
<proteinExistence type="predicted"/>
<dbReference type="PANTHER" id="PTHR42648:SF11">
    <property type="entry name" value="TRANSPOSON TY4-P GAG-POL POLYPROTEIN"/>
    <property type="match status" value="1"/>
</dbReference>
<dbReference type="GO" id="GO:0006310">
    <property type="term" value="P:DNA recombination"/>
    <property type="evidence" value="ECO:0007669"/>
    <property type="project" value="UniProtKB-KW"/>
</dbReference>
<evidence type="ECO:0000313" key="18">
    <source>
        <dbReference type="EMBL" id="RWS00084.1"/>
    </source>
</evidence>
<dbReference type="InterPro" id="IPR001584">
    <property type="entry name" value="Integrase_cat-core"/>
</dbReference>
<comment type="caution">
    <text evidence="18">The sequence shown here is derived from an EMBL/GenBank/DDBJ whole genome shotgun (WGS) entry which is preliminary data.</text>
</comment>
<dbReference type="InterPro" id="IPR036397">
    <property type="entry name" value="RNaseH_sf"/>
</dbReference>
<keyword evidence="15" id="KW-0233">DNA recombination</keyword>
<dbReference type="InterPro" id="IPR025724">
    <property type="entry name" value="GAG-pre-integrase_dom"/>
</dbReference>
<keyword evidence="3" id="KW-0645">Protease</keyword>
<keyword evidence="7" id="KW-0255">Endonuclease</keyword>
<dbReference type="SUPFAM" id="SSF53098">
    <property type="entry name" value="Ribonuclease H-like"/>
    <property type="match status" value="1"/>
</dbReference>
<dbReference type="GO" id="GO:0006508">
    <property type="term" value="P:proteolysis"/>
    <property type="evidence" value="ECO:0007669"/>
    <property type="project" value="UniProtKB-KW"/>
</dbReference>
<dbReference type="Pfam" id="PF00665">
    <property type="entry name" value="rve"/>
    <property type="match status" value="1"/>
</dbReference>
<dbReference type="Pfam" id="PF22936">
    <property type="entry name" value="Pol_BBD"/>
    <property type="match status" value="1"/>
</dbReference>